<dbReference type="SUPFAM" id="SSF81342">
    <property type="entry name" value="Transmembrane di-heme cytochromes"/>
    <property type="match status" value="1"/>
</dbReference>
<evidence type="ECO:0000256" key="8">
    <source>
        <dbReference type="ARBA" id="ARBA00022982"/>
    </source>
</evidence>
<dbReference type="OrthoDB" id="8589936at2"/>
<accession>A0A0W0TNF9</accession>
<proteinExistence type="inferred from homology"/>
<evidence type="ECO:0000256" key="12">
    <source>
        <dbReference type="ARBA" id="ARBA00037975"/>
    </source>
</evidence>
<keyword evidence="6 13" id="KW-0812">Transmembrane</keyword>
<keyword evidence="10" id="KW-0408">Iron</keyword>
<evidence type="ECO:0000256" key="4">
    <source>
        <dbReference type="ARBA" id="ARBA00022475"/>
    </source>
</evidence>
<keyword evidence="8" id="KW-0249">Electron transport</keyword>
<dbReference type="InterPro" id="IPR052168">
    <property type="entry name" value="Cytochrome_b561_oxidase"/>
</dbReference>
<evidence type="ECO:0000313" key="13">
    <source>
        <dbReference type="EMBL" id="KTC97143.1"/>
    </source>
</evidence>
<keyword evidence="3" id="KW-0813">Transport</keyword>
<evidence type="ECO:0000256" key="1">
    <source>
        <dbReference type="ARBA" id="ARBA00001970"/>
    </source>
</evidence>
<dbReference type="Gene3D" id="1.20.950.20">
    <property type="entry name" value="Transmembrane di-heme cytochromes, Chain C"/>
    <property type="match status" value="1"/>
</dbReference>
<organism evidence="13 14">
    <name type="scientific">Legionella geestiana</name>
    <dbReference type="NCBI Taxonomy" id="45065"/>
    <lineage>
        <taxon>Bacteria</taxon>
        <taxon>Pseudomonadati</taxon>
        <taxon>Pseudomonadota</taxon>
        <taxon>Gammaproteobacteria</taxon>
        <taxon>Legionellales</taxon>
        <taxon>Legionellaceae</taxon>
        <taxon>Legionella</taxon>
    </lineage>
</organism>
<protein>
    <submittedName>
        <fullName evidence="13">Cytochrome b-561 transmembrane protein</fullName>
    </submittedName>
</protein>
<keyword evidence="7" id="KW-0479">Metal-binding</keyword>
<dbReference type="PANTHER" id="PTHR30529">
    <property type="entry name" value="CYTOCHROME B561"/>
    <property type="match status" value="1"/>
</dbReference>
<dbReference type="InterPro" id="IPR016174">
    <property type="entry name" value="Di-haem_cyt_TM"/>
</dbReference>
<keyword evidence="9" id="KW-1133">Transmembrane helix</keyword>
<dbReference type="Pfam" id="PF01292">
    <property type="entry name" value="Ni_hydr_CYTB"/>
    <property type="match status" value="1"/>
</dbReference>
<dbReference type="GO" id="GO:0009055">
    <property type="term" value="F:electron transfer activity"/>
    <property type="evidence" value="ECO:0007669"/>
    <property type="project" value="InterPro"/>
</dbReference>
<reference evidence="13 14" key="1">
    <citation type="submission" date="2015-11" db="EMBL/GenBank/DDBJ databases">
        <title>Genomic analysis of 38 Legionella species identifies large and diverse effector repertoires.</title>
        <authorList>
            <person name="Burstein D."/>
            <person name="Amaro F."/>
            <person name="Zusman T."/>
            <person name="Lifshitz Z."/>
            <person name="Cohen O."/>
            <person name="Gilbert J.A."/>
            <person name="Pupko T."/>
            <person name="Shuman H.A."/>
            <person name="Segal G."/>
        </authorList>
    </citation>
    <scope>NUCLEOTIDE SEQUENCE [LARGE SCALE GENOMIC DNA]</scope>
    <source>
        <strain evidence="13 14">ATCC 49504</strain>
    </source>
</reference>
<evidence type="ECO:0000313" key="14">
    <source>
        <dbReference type="Proteomes" id="UP000054785"/>
    </source>
</evidence>
<dbReference type="AlphaFoldDB" id="A0A0W0TNF9"/>
<evidence type="ECO:0000256" key="9">
    <source>
        <dbReference type="ARBA" id="ARBA00022989"/>
    </source>
</evidence>
<dbReference type="GO" id="GO:0022904">
    <property type="term" value="P:respiratory electron transport chain"/>
    <property type="evidence" value="ECO:0007669"/>
    <property type="project" value="InterPro"/>
</dbReference>
<comment type="cofactor">
    <cofactor evidence="1">
        <name>heme b</name>
        <dbReference type="ChEBI" id="CHEBI:60344"/>
    </cofactor>
</comment>
<name>A0A0W0TNF9_9GAMM</name>
<dbReference type="PANTHER" id="PTHR30529:SF1">
    <property type="entry name" value="CYTOCHROME B561 HOMOLOG 2"/>
    <property type="match status" value="1"/>
</dbReference>
<evidence type="ECO:0000256" key="6">
    <source>
        <dbReference type="ARBA" id="ARBA00022692"/>
    </source>
</evidence>
<keyword evidence="5" id="KW-0349">Heme</keyword>
<comment type="similarity">
    <text evidence="12">Belongs to the cytochrome b561 family.</text>
</comment>
<keyword evidence="4" id="KW-1003">Cell membrane</keyword>
<evidence type="ECO:0000256" key="5">
    <source>
        <dbReference type="ARBA" id="ARBA00022617"/>
    </source>
</evidence>
<dbReference type="PATRIC" id="fig|45065.4.peg.2294"/>
<evidence type="ECO:0000256" key="3">
    <source>
        <dbReference type="ARBA" id="ARBA00022448"/>
    </source>
</evidence>
<gene>
    <name evidence="13" type="primary">cybB</name>
    <name evidence="13" type="ORF">Lgee_2114</name>
</gene>
<dbReference type="Proteomes" id="UP000054785">
    <property type="component" value="Unassembled WGS sequence"/>
</dbReference>
<evidence type="ECO:0000256" key="11">
    <source>
        <dbReference type="ARBA" id="ARBA00023136"/>
    </source>
</evidence>
<evidence type="ECO:0000256" key="7">
    <source>
        <dbReference type="ARBA" id="ARBA00022723"/>
    </source>
</evidence>
<dbReference type="STRING" id="45065.Lgee_2114"/>
<keyword evidence="11" id="KW-0472">Membrane</keyword>
<comment type="subcellular location">
    <subcellularLocation>
        <location evidence="2">Cell membrane</location>
        <topology evidence="2">Multi-pass membrane protein</topology>
    </subcellularLocation>
</comment>
<dbReference type="InterPro" id="IPR011577">
    <property type="entry name" value="Cyt_b561_bac/Ni-Hgenase"/>
</dbReference>
<dbReference type="GO" id="GO:0046872">
    <property type="term" value="F:metal ion binding"/>
    <property type="evidence" value="ECO:0007669"/>
    <property type="project" value="UniProtKB-KW"/>
</dbReference>
<keyword evidence="14" id="KW-1185">Reference proteome</keyword>
<dbReference type="GO" id="GO:0020037">
    <property type="term" value="F:heme binding"/>
    <property type="evidence" value="ECO:0007669"/>
    <property type="project" value="TreeGrafter"/>
</dbReference>
<dbReference type="RefSeq" id="WP_028386144.1">
    <property type="nucleotide sequence ID" value="NZ_CAAAHN010000004.1"/>
</dbReference>
<evidence type="ECO:0000256" key="10">
    <source>
        <dbReference type="ARBA" id="ARBA00023004"/>
    </source>
</evidence>
<evidence type="ECO:0000256" key="2">
    <source>
        <dbReference type="ARBA" id="ARBA00004651"/>
    </source>
</evidence>
<comment type="caution">
    <text evidence="13">The sequence shown here is derived from an EMBL/GenBank/DDBJ whole genome shotgun (WGS) entry which is preliminary data.</text>
</comment>
<sequence>MQIKAGVNHWSPVLKGLHWGIALLVILMLFGGFFLGDLPESMQGSAYMVHKSTGLTILFLMLLRIISVLHIGRPGLPDSSPRWEKFFSRAVQYGFYVFLILMPLSGWVMSMSAGRTPVYFGLFALPLPGVPVDEKLAHTFKEVHESIAIILLVLLFFHVAGALKHHFINRDNVLKRMWLKG</sequence>
<dbReference type="GO" id="GO:0005886">
    <property type="term" value="C:plasma membrane"/>
    <property type="evidence" value="ECO:0007669"/>
    <property type="project" value="UniProtKB-SubCell"/>
</dbReference>
<dbReference type="EMBL" id="LNYC01000073">
    <property type="protein sequence ID" value="KTC97143.1"/>
    <property type="molecule type" value="Genomic_DNA"/>
</dbReference>